<dbReference type="STRING" id="362418.IW19_06155"/>
<name>A0A085ZL25_9FLAO</name>
<accession>A0A085ZL25</accession>
<dbReference type="OrthoDB" id="1261979at2"/>
<reference evidence="1 2" key="1">
    <citation type="submission" date="2014-07" db="EMBL/GenBank/DDBJ databases">
        <title>Genome of Flavobacterium reichenbachii LMG 25512.</title>
        <authorList>
            <person name="Stropko S.J."/>
            <person name="Pipes S.E."/>
            <person name="Newman J.D."/>
        </authorList>
    </citation>
    <scope>NUCLEOTIDE SEQUENCE [LARGE SCALE GENOMIC DNA]</scope>
    <source>
        <strain evidence="1 2">LMG 25512</strain>
    </source>
</reference>
<proteinExistence type="predicted"/>
<evidence type="ECO:0000313" key="1">
    <source>
        <dbReference type="EMBL" id="KFF05139.1"/>
    </source>
</evidence>
<evidence type="ECO:0000313" key="2">
    <source>
        <dbReference type="Proteomes" id="UP000028715"/>
    </source>
</evidence>
<protein>
    <submittedName>
        <fullName evidence="1">Uncharacterized protein</fullName>
    </submittedName>
</protein>
<dbReference type="RefSeq" id="WP_035682251.1">
    <property type="nucleotide sequence ID" value="NZ_JPRL01000001.1"/>
</dbReference>
<dbReference type="eggNOG" id="ENOG5030YRX">
    <property type="taxonomic scope" value="Bacteria"/>
</dbReference>
<organism evidence="1 2">
    <name type="scientific">Flavobacterium reichenbachii</name>
    <dbReference type="NCBI Taxonomy" id="362418"/>
    <lineage>
        <taxon>Bacteria</taxon>
        <taxon>Pseudomonadati</taxon>
        <taxon>Bacteroidota</taxon>
        <taxon>Flavobacteriia</taxon>
        <taxon>Flavobacteriales</taxon>
        <taxon>Flavobacteriaceae</taxon>
        <taxon>Flavobacterium</taxon>
    </lineage>
</organism>
<comment type="caution">
    <text evidence="1">The sequence shown here is derived from an EMBL/GenBank/DDBJ whole genome shotgun (WGS) entry which is preliminary data.</text>
</comment>
<keyword evidence="2" id="KW-1185">Reference proteome</keyword>
<sequence>MKENSSSITQRIDPPGFEIGQFKKCKPRGLITFPENKSKALMSPLVEAVYINEILSITTIIFVPPFEDKSALDLKIYQNWYSNIEGIPQLQFFVTYDMSESVSKDFLVYEVTFDAESKPFEEKLSKVKTIQTFLWDVDPIASRGTVTNVQTQD</sequence>
<gene>
    <name evidence="1" type="ORF">IW19_06155</name>
</gene>
<dbReference type="Proteomes" id="UP000028715">
    <property type="component" value="Unassembled WGS sequence"/>
</dbReference>
<dbReference type="EMBL" id="JPRL01000001">
    <property type="protein sequence ID" value="KFF05139.1"/>
    <property type="molecule type" value="Genomic_DNA"/>
</dbReference>
<dbReference type="AlphaFoldDB" id="A0A085ZL25"/>